<evidence type="ECO:0000256" key="8">
    <source>
        <dbReference type="SAM" id="Phobius"/>
    </source>
</evidence>
<organism evidence="9 10">
    <name type="scientific">Fistulifera solaris</name>
    <name type="common">Oleaginous diatom</name>
    <dbReference type="NCBI Taxonomy" id="1519565"/>
    <lineage>
        <taxon>Eukaryota</taxon>
        <taxon>Sar</taxon>
        <taxon>Stramenopiles</taxon>
        <taxon>Ochrophyta</taxon>
        <taxon>Bacillariophyta</taxon>
        <taxon>Bacillariophyceae</taxon>
        <taxon>Bacillariophycidae</taxon>
        <taxon>Naviculales</taxon>
        <taxon>Naviculaceae</taxon>
        <taxon>Fistulifera</taxon>
    </lineage>
</organism>
<keyword evidence="10" id="KW-1185">Reference proteome</keyword>
<accession>A0A1Z5KAV2</accession>
<evidence type="ECO:0000313" key="9">
    <source>
        <dbReference type="EMBL" id="GAX23231.1"/>
    </source>
</evidence>
<feature type="transmembrane region" description="Helical" evidence="8">
    <location>
        <begin position="42"/>
        <end position="62"/>
    </location>
</feature>
<feature type="transmembrane region" description="Helical" evidence="8">
    <location>
        <begin position="373"/>
        <end position="391"/>
    </location>
</feature>
<name>A0A1Z5KAV2_FISSO</name>
<keyword evidence="4" id="KW-0997">Cell inner membrane</keyword>
<evidence type="ECO:0000256" key="7">
    <source>
        <dbReference type="ARBA" id="ARBA00023136"/>
    </source>
</evidence>
<feature type="transmembrane region" description="Helical" evidence="8">
    <location>
        <begin position="12"/>
        <end position="36"/>
    </location>
</feature>
<keyword evidence="3" id="KW-1003">Cell membrane</keyword>
<protein>
    <submittedName>
        <fullName evidence="9">Tyrosine-specific transport protein</fullName>
    </submittedName>
</protein>
<feature type="transmembrane region" description="Helical" evidence="8">
    <location>
        <begin position="92"/>
        <end position="111"/>
    </location>
</feature>
<sequence>MRRNEGSVWGSAALVAGTTVGAGVLALPAATVSAGFLPSTTALLVAWVIMTASGLFIAELTLNRWVTTGKPGLGLLELFDSLGNPWKTIGSAAYFFLHYAMMVAYIAQGGVNVDFLLPENVSGPVVFAALTSSGLFLASSSIIEQTNNIMVLGVAAAFVAIVAVGANSADWSLLVTQANPSAVLSCFPILLLALVYQNIVPTVVQQLEGDRRKITLALTTGTIIPLIMFIAWNAVVLANVPQGVMDVDPLALLQQDQNMGVLGPLVTTFSTLALLTSIIGFTYGLLDAWTDVLQWRVDQLKPSNKLALFALIYVPPTLLSLFNPAIFFQALDYGGAFGVSTLFLVLPPLLIWQERYQRNTPLATPPLVPGGKVSVAAILSVATVLILQQGVEKFGPLFV</sequence>
<feature type="transmembrane region" description="Helical" evidence="8">
    <location>
        <begin position="261"/>
        <end position="286"/>
    </location>
</feature>
<dbReference type="InterPro" id="IPR018227">
    <property type="entry name" value="Amino_acid_transport_2"/>
</dbReference>
<feature type="transmembrane region" description="Helical" evidence="8">
    <location>
        <begin position="123"/>
        <end position="142"/>
    </location>
</feature>
<evidence type="ECO:0000313" key="10">
    <source>
        <dbReference type="Proteomes" id="UP000198406"/>
    </source>
</evidence>
<proteinExistence type="predicted"/>
<feature type="transmembrane region" description="Helical" evidence="8">
    <location>
        <begin position="149"/>
        <end position="169"/>
    </location>
</feature>
<comment type="caution">
    <text evidence="9">The sequence shown here is derived from an EMBL/GenBank/DDBJ whole genome shotgun (WGS) entry which is preliminary data.</text>
</comment>
<keyword evidence="7 8" id="KW-0472">Membrane</keyword>
<dbReference type="PANTHER" id="PTHR32195:SF26">
    <property type="entry name" value="TRYPTOPHAN OR TYROSINE TRANSPORTER PROTEIN"/>
    <property type="match status" value="1"/>
</dbReference>
<dbReference type="Pfam" id="PF03222">
    <property type="entry name" value="Trp_Tyr_perm"/>
    <property type="match status" value="1"/>
</dbReference>
<dbReference type="GO" id="GO:0005886">
    <property type="term" value="C:plasma membrane"/>
    <property type="evidence" value="ECO:0007669"/>
    <property type="project" value="UniProtKB-SubCell"/>
</dbReference>
<evidence type="ECO:0000256" key="4">
    <source>
        <dbReference type="ARBA" id="ARBA00022519"/>
    </source>
</evidence>
<keyword evidence="6 8" id="KW-1133">Transmembrane helix</keyword>
<dbReference type="PANTHER" id="PTHR32195">
    <property type="entry name" value="OS07G0662800 PROTEIN"/>
    <property type="match status" value="1"/>
</dbReference>
<dbReference type="OrthoDB" id="204942at2759"/>
<keyword evidence="2" id="KW-0813">Transport</keyword>
<dbReference type="Proteomes" id="UP000198406">
    <property type="component" value="Unassembled WGS sequence"/>
</dbReference>
<gene>
    <name evidence="9" type="ORF">FisN_21Hh087</name>
</gene>
<feature type="transmembrane region" description="Helical" evidence="8">
    <location>
        <begin position="181"/>
        <end position="204"/>
    </location>
</feature>
<evidence type="ECO:0000256" key="2">
    <source>
        <dbReference type="ARBA" id="ARBA00022448"/>
    </source>
</evidence>
<evidence type="ECO:0000256" key="3">
    <source>
        <dbReference type="ARBA" id="ARBA00022475"/>
    </source>
</evidence>
<evidence type="ECO:0000256" key="1">
    <source>
        <dbReference type="ARBA" id="ARBA00004429"/>
    </source>
</evidence>
<dbReference type="EMBL" id="BDSP01000199">
    <property type="protein sequence ID" value="GAX23231.1"/>
    <property type="molecule type" value="Genomic_DNA"/>
</dbReference>
<feature type="transmembrane region" description="Helical" evidence="8">
    <location>
        <begin position="306"/>
        <end position="327"/>
    </location>
</feature>
<evidence type="ECO:0000256" key="6">
    <source>
        <dbReference type="ARBA" id="ARBA00022989"/>
    </source>
</evidence>
<feature type="transmembrane region" description="Helical" evidence="8">
    <location>
        <begin position="333"/>
        <end position="352"/>
    </location>
</feature>
<dbReference type="GO" id="GO:0003333">
    <property type="term" value="P:amino acid transmembrane transport"/>
    <property type="evidence" value="ECO:0007669"/>
    <property type="project" value="InterPro"/>
</dbReference>
<dbReference type="Gene3D" id="1.20.1740.10">
    <property type="entry name" value="Amino acid/polyamine transporter I"/>
    <property type="match status" value="1"/>
</dbReference>
<dbReference type="AlphaFoldDB" id="A0A1Z5KAV2"/>
<evidence type="ECO:0000256" key="5">
    <source>
        <dbReference type="ARBA" id="ARBA00022692"/>
    </source>
</evidence>
<comment type="subcellular location">
    <subcellularLocation>
        <location evidence="1">Cell inner membrane</location>
        <topology evidence="1">Multi-pass membrane protein</topology>
    </subcellularLocation>
</comment>
<dbReference type="InParanoid" id="A0A1Z5KAV2"/>
<keyword evidence="5 8" id="KW-0812">Transmembrane</keyword>
<feature type="transmembrane region" description="Helical" evidence="8">
    <location>
        <begin position="216"/>
        <end position="241"/>
    </location>
</feature>
<reference evidence="9 10" key="1">
    <citation type="journal article" date="2015" name="Plant Cell">
        <title>Oil accumulation by the oleaginous diatom Fistulifera solaris as revealed by the genome and transcriptome.</title>
        <authorList>
            <person name="Tanaka T."/>
            <person name="Maeda Y."/>
            <person name="Veluchamy A."/>
            <person name="Tanaka M."/>
            <person name="Abida H."/>
            <person name="Marechal E."/>
            <person name="Bowler C."/>
            <person name="Muto M."/>
            <person name="Sunaga Y."/>
            <person name="Tanaka M."/>
            <person name="Yoshino T."/>
            <person name="Taniguchi T."/>
            <person name="Fukuda Y."/>
            <person name="Nemoto M."/>
            <person name="Matsumoto M."/>
            <person name="Wong P.S."/>
            <person name="Aburatani S."/>
            <person name="Fujibuchi W."/>
        </authorList>
    </citation>
    <scope>NUCLEOTIDE SEQUENCE [LARGE SCALE GENOMIC DNA]</scope>
    <source>
        <strain evidence="9 10">JPCC DA0580</strain>
    </source>
</reference>